<evidence type="ECO:0000313" key="6">
    <source>
        <dbReference type="Proteomes" id="UP001163046"/>
    </source>
</evidence>
<evidence type="ECO:0000256" key="3">
    <source>
        <dbReference type="ARBA" id="ARBA00022833"/>
    </source>
</evidence>
<dbReference type="PANTHER" id="PTHR46075:SF2">
    <property type="entry name" value="RHO GTPASE ACTIVATING PROTEIN AT 5A, ISOFORM A"/>
    <property type="match status" value="1"/>
</dbReference>
<dbReference type="SMART" id="SM00109">
    <property type="entry name" value="C1"/>
    <property type="match status" value="1"/>
</dbReference>
<feature type="domain" description="Phorbol-ester/DAG-type" evidence="4">
    <location>
        <begin position="27"/>
        <end position="80"/>
    </location>
</feature>
<dbReference type="FunFam" id="3.30.60.20:FF:000025">
    <property type="entry name" value="Chimaerin"/>
    <property type="match status" value="1"/>
</dbReference>
<dbReference type="InterPro" id="IPR002219">
    <property type="entry name" value="PKC_DAG/PE"/>
</dbReference>
<dbReference type="InterPro" id="IPR046349">
    <property type="entry name" value="C1-like_sf"/>
</dbReference>
<dbReference type="AlphaFoldDB" id="A0A9W9Z5R4"/>
<accession>A0A9W9Z5R4</accession>
<dbReference type="Pfam" id="PF00130">
    <property type="entry name" value="C1_1"/>
    <property type="match status" value="1"/>
</dbReference>
<evidence type="ECO:0000256" key="1">
    <source>
        <dbReference type="ARBA" id="ARBA00022468"/>
    </source>
</evidence>
<sequence length="125" mass="14570">MAEFKKDQYRSSKGEPIAMMEWNNRRPHNFKIYTFKGLNKRCGICKNVINIWGLTKQGVKCQDCGFNAHKQCSAVIPDNCQPAEKYARRERKRSQKYGRKAVNDEVKRNEMAKETGIVEKRCCCC</sequence>
<proteinExistence type="predicted"/>
<evidence type="ECO:0000259" key="4">
    <source>
        <dbReference type="PROSITE" id="PS50081"/>
    </source>
</evidence>
<protein>
    <submittedName>
        <fullName evidence="5">N-chimaerin</fullName>
    </submittedName>
</protein>
<dbReference type="PANTHER" id="PTHR46075">
    <property type="entry name" value="CHIMERIN FAMILY MEMBER"/>
    <property type="match status" value="1"/>
</dbReference>
<dbReference type="Gene3D" id="3.30.60.20">
    <property type="match status" value="1"/>
</dbReference>
<keyword evidence="6" id="KW-1185">Reference proteome</keyword>
<keyword evidence="1" id="KW-0343">GTPase activation</keyword>
<dbReference type="OrthoDB" id="74314at2759"/>
<gene>
    <name evidence="5" type="primary">CHN1_4</name>
    <name evidence="5" type="ORF">OS493_002196</name>
</gene>
<dbReference type="GO" id="GO:0046872">
    <property type="term" value="F:metal ion binding"/>
    <property type="evidence" value="ECO:0007669"/>
    <property type="project" value="UniProtKB-KW"/>
</dbReference>
<dbReference type="Proteomes" id="UP001163046">
    <property type="component" value="Unassembled WGS sequence"/>
</dbReference>
<organism evidence="5 6">
    <name type="scientific">Desmophyllum pertusum</name>
    <dbReference type="NCBI Taxonomy" id="174260"/>
    <lineage>
        <taxon>Eukaryota</taxon>
        <taxon>Metazoa</taxon>
        <taxon>Cnidaria</taxon>
        <taxon>Anthozoa</taxon>
        <taxon>Hexacorallia</taxon>
        <taxon>Scleractinia</taxon>
        <taxon>Caryophylliina</taxon>
        <taxon>Caryophylliidae</taxon>
        <taxon>Desmophyllum</taxon>
    </lineage>
</organism>
<dbReference type="GO" id="GO:0005096">
    <property type="term" value="F:GTPase activator activity"/>
    <property type="evidence" value="ECO:0007669"/>
    <property type="project" value="UniProtKB-KW"/>
</dbReference>
<name>A0A9W9Z5R4_9CNID</name>
<evidence type="ECO:0000313" key="5">
    <source>
        <dbReference type="EMBL" id="KAJ7375430.1"/>
    </source>
</evidence>
<reference evidence="5" key="1">
    <citation type="submission" date="2023-01" db="EMBL/GenBank/DDBJ databases">
        <title>Genome assembly of the deep-sea coral Lophelia pertusa.</title>
        <authorList>
            <person name="Herrera S."/>
            <person name="Cordes E."/>
        </authorList>
    </citation>
    <scope>NUCLEOTIDE SEQUENCE</scope>
    <source>
        <strain evidence="5">USNM1676648</strain>
        <tissue evidence="5">Polyp</tissue>
    </source>
</reference>
<keyword evidence="3" id="KW-0862">Zinc</keyword>
<dbReference type="InterPro" id="IPR051854">
    <property type="entry name" value="Rho-type_GAP"/>
</dbReference>
<evidence type="ECO:0000256" key="2">
    <source>
        <dbReference type="ARBA" id="ARBA00022723"/>
    </source>
</evidence>
<dbReference type="EMBL" id="MU826826">
    <property type="protein sequence ID" value="KAJ7375430.1"/>
    <property type="molecule type" value="Genomic_DNA"/>
</dbReference>
<keyword evidence="2" id="KW-0479">Metal-binding</keyword>
<comment type="caution">
    <text evidence="5">The sequence shown here is derived from an EMBL/GenBank/DDBJ whole genome shotgun (WGS) entry which is preliminary data.</text>
</comment>
<dbReference type="PROSITE" id="PS50081">
    <property type="entry name" value="ZF_DAG_PE_2"/>
    <property type="match status" value="1"/>
</dbReference>
<dbReference type="SUPFAM" id="SSF57889">
    <property type="entry name" value="Cysteine-rich domain"/>
    <property type="match status" value="1"/>
</dbReference>